<dbReference type="Proteomes" id="UP000318733">
    <property type="component" value="Unassembled WGS sequence"/>
</dbReference>
<protein>
    <submittedName>
        <fullName evidence="8">S8 family serine peptidase</fullName>
    </submittedName>
</protein>
<dbReference type="RefSeq" id="WP_144249733.1">
    <property type="nucleotide sequence ID" value="NZ_VLPK01000003.1"/>
</dbReference>
<reference evidence="8 9" key="1">
    <citation type="submission" date="2019-07" db="EMBL/GenBank/DDBJ databases">
        <authorList>
            <person name="Huq M.A."/>
        </authorList>
    </citation>
    <scope>NUCLEOTIDE SEQUENCE [LARGE SCALE GENOMIC DNA]</scope>
    <source>
        <strain evidence="8 9">MAH-19</strain>
    </source>
</reference>
<feature type="active site" description="Charge relay system" evidence="5">
    <location>
        <position position="431"/>
    </location>
</feature>
<feature type="signal peptide" evidence="6">
    <location>
        <begin position="1"/>
        <end position="22"/>
    </location>
</feature>
<dbReference type="InterPro" id="IPR034080">
    <property type="entry name" value="Protease_P7-like_dom"/>
</dbReference>
<dbReference type="InterPro" id="IPR000209">
    <property type="entry name" value="Peptidase_S8/S53_dom"/>
</dbReference>
<proteinExistence type="inferred from homology"/>
<keyword evidence="9" id="KW-1185">Reference proteome</keyword>
<keyword evidence="4 5" id="KW-0720">Serine protease</keyword>
<keyword evidence="3 5" id="KW-0378">Hydrolase</keyword>
<evidence type="ECO:0000256" key="6">
    <source>
        <dbReference type="SAM" id="SignalP"/>
    </source>
</evidence>
<dbReference type="PRINTS" id="PR00723">
    <property type="entry name" value="SUBTILISIN"/>
</dbReference>
<keyword evidence="2 5" id="KW-0645">Protease</keyword>
<feature type="chain" id="PRO_5021872522" evidence="6">
    <location>
        <begin position="23"/>
        <end position="513"/>
    </location>
</feature>
<evidence type="ECO:0000313" key="9">
    <source>
        <dbReference type="Proteomes" id="UP000318733"/>
    </source>
</evidence>
<comment type="caution">
    <text evidence="8">The sequence shown here is derived from an EMBL/GenBank/DDBJ whole genome shotgun (WGS) entry which is preliminary data.</text>
</comment>
<dbReference type="OrthoDB" id="9798386at2"/>
<feature type="domain" description="Peptidase S8/S53" evidence="7">
    <location>
        <begin position="57"/>
        <end position="467"/>
    </location>
</feature>
<evidence type="ECO:0000256" key="5">
    <source>
        <dbReference type="PROSITE-ProRule" id="PRU01240"/>
    </source>
</evidence>
<gene>
    <name evidence="8" type="ORF">FO440_18330</name>
</gene>
<dbReference type="PANTHER" id="PTHR43806">
    <property type="entry name" value="PEPTIDASE S8"/>
    <property type="match status" value="1"/>
</dbReference>
<feature type="active site" description="Charge relay system" evidence="5">
    <location>
        <position position="261"/>
    </location>
</feature>
<sequence length="513" mass="56277">MFKLTTPTFIGLFGLISFQSFAQAPDWQHLDLQQDHVFGISTDKAYRELLKGKKAKPVVVAILDSGTDTSHRDLSSVLWNNPREKPANGRDDDHNGHIDDTHGWSFIGGAKGDVQYDNLELTRLIRRGDGKQRPELQTDFDNQRSQAQATVAGITRFRDVLDTIVHHINKQVPTLEDFRAYQPEGAAQAHVKSILLQQLQEGTYNNFRKQQLEEGLAHFREQADYQLNPEFDPRPVVGDDYNNSAETNYGNRNVFGPSALHGTHVAGIVGARRSDTSKVRGIADHVRLMIVRAVPDGDERDKDIANGIRYAADNGAKVINMSFGKPYSWDKPAVDAAAKYALSKDVLLIQAAGNSGENIDSTANFPTRVFADGSGTAGAWIVVGASGWQDDEHLAASFSNYGKTAVDVFAPGEQILSTVPGNAYVRENGTSMAAPVVTGLAALIREYYPKLSAMQVKEIILQSVSKVSHHVTINKNGQPVSVPFSDLCRTGGIVNAYEALRLAETYTKEKKST</sequence>
<feature type="active site" description="Charge relay system" evidence="5">
    <location>
        <position position="64"/>
    </location>
</feature>
<evidence type="ECO:0000256" key="2">
    <source>
        <dbReference type="ARBA" id="ARBA00022670"/>
    </source>
</evidence>
<evidence type="ECO:0000256" key="4">
    <source>
        <dbReference type="ARBA" id="ARBA00022825"/>
    </source>
</evidence>
<dbReference type="InterPro" id="IPR036852">
    <property type="entry name" value="Peptidase_S8/S53_dom_sf"/>
</dbReference>
<evidence type="ECO:0000259" key="7">
    <source>
        <dbReference type="Pfam" id="PF00082"/>
    </source>
</evidence>
<dbReference type="PROSITE" id="PS51892">
    <property type="entry name" value="SUBTILASE"/>
    <property type="match status" value="1"/>
</dbReference>
<dbReference type="InterPro" id="IPR050131">
    <property type="entry name" value="Peptidase_S8_subtilisin-like"/>
</dbReference>
<accession>A0A556MIF5</accession>
<keyword evidence="6" id="KW-0732">Signal</keyword>
<evidence type="ECO:0000313" key="8">
    <source>
        <dbReference type="EMBL" id="TSJ39696.1"/>
    </source>
</evidence>
<organism evidence="8 9">
    <name type="scientific">Mucilaginibacter corticis</name>
    <dbReference type="NCBI Taxonomy" id="2597670"/>
    <lineage>
        <taxon>Bacteria</taxon>
        <taxon>Pseudomonadati</taxon>
        <taxon>Bacteroidota</taxon>
        <taxon>Sphingobacteriia</taxon>
        <taxon>Sphingobacteriales</taxon>
        <taxon>Sphingobacteriaceae</taxon>
        <taxon>Mucilaginibacter</taxon>
    </lineage>
</organism>
<dbReference type="PROSITE" id="PS00137">
    <property type="entry name" value="SUBTILASE_HIS"/>
    <property type="match status" value="1"/>
</dbReference>
<dbReference type="GO" id="GO:0006508">
    <property type="term" value="P:proteolysis"/>
    <property type="evidence" value="ECO:0007669"/>
    <property type="project" value="UniProtKB-KW"/>
</dbReference>
<dbReference type="AlphaFoldDB" id="A0A556MIF5"/>
<dbReference type="GO" id="GO:0004252">
    <property type="term" value="F:serine-type endopeptidase activity"/>
    <property type="evidence" value="ECO:0007669"/>
    <property type="project" value="UniProtKB-UniRule"/>
</dbReference>
<dbReference type="PROSITE" id="PS00138">
    <property type="entry name" value="SUBTILASE_SER"/>
    <property type="match status" value="1"/>
</dbReference>
<evidence type="ECO:0000256" key="3">
    <source>
        <dbReference type="ARBA" id="ARBA00022801"/>
    </source>
</evidence>
<dbReference type="CDD" id="cd07483">
    <property type="entry name" value="Peptidases_S8_Subtilisin_Novo-like"/>
    <property type="match status" value="1"/>
</dbReference>
<evidence type="ECO:0000256" key="1">
    <source>
        <dbReference type="ARBA" id="ARBA00011073"/>
    </source>
</evidence>
<dbReference type="Gene3D" id="3.40.50.200">
    <property type="entry name" value="Peptidase S8/S53 domain"/>
    <property type="match status" value="2"/>
</dbReference>
<dbReference type="PANTHER" id="PTHR43806:SF11">
    <property type="entry name" value="CEREVISIN-RELATED"/>
    <property type="match status" value="1"/>
</dbReference>
<dbReference type="InterPro" id="IPR022398">
    <property type="entry name" value="Peptidase_S8_His-AS"/>
</dbReference>
<dbReference type="EMBL" id="VLPK01000003">
    <property type="protein sequence ID" value="TSJ39696.1"/>
    <property type="molecule type" value="Genomic_DNA"/>
</dbReference>
<dbReference type="InterPro" id="IPR023828">
    <property type="entry name" value="Peptidase_S8_Ser-AS"/>
</dbReference>
<dbReference type="SUPFAM" id="SSF52743">
    <property type="entry name" value="Subtilisin-like"/>
    <property type="match status" value="1"/>
</dbReference>
<dbReference type="Pfam" id="PF00082">
    <property type="entry name" value="Peptidase_S8"/>
    <property type="match status" value="1"/>
</dbReference>
<dbReference type="InterPro" id="IPR015500">
    <property type="entry name" value="Peptidase_S8_subtilisin-rel"/>
</dbReference>
<comment type="similarity">
    <text evidence="1 5">Belongs to the peptidase S8 family.</text>
</comment>
<name>A0A556MIF5_9SPHI</name>